<sequence>MTGEDYEADECRPSSSQADMSQSEKEETITLIKQHPLFPVIELLLKKCDKATWNLTNDDGTDDIKELFRDLTKRNISPVTGNDEIDQLVQNTILVLRTNVVELTKVSDLSKMFRTKYMPDSDDDFSPETSVANFGLNPENFATYGLPNFENLTDTFALMNSPNSTLAFPFHLFRYQHHFHNVGSSPPNIATTNDSNGNDT</sequence>
<proteinExistence type="predicted"/>
<dbReference type="Proteomes" id="UP001175271">
    <property type="component" value="Unassembled WGS sequence"/>
</dbReference>
<keyword evidence="1" id="KW-0539">Nucleus</keyword>
<feature type="domain" description="MEIS N-terminal" evidence="3">
    <location>
        <begin position="30"/>
        <end position="118"/>
    </location>
</feature>
<evidence type="ECO:0000256" key="1">
    <source>
        <dbReference type="ARBA" id="ARBA00023242"/>
    </source>
</evidence>
<comment type="caution">
    <text evidence="4">The sequence shown here is derived from an EMBL/GenBank/DDBJ whole genome shotgun (WGS) entry which is preliminary data.</text>
</comment>
<protein>
    <recommendedName>
        <fullName evidence="3">MEIS N-terminal domain-containing protein</fullName>
    </recommendedName>
</protein>
<evidence type="ECO:0000313" key="4">
    <source>
        <dbReference type="EMBL" id="KAK0397192.1"/>
    </source>
</evidence>
<accession>A0AA39H0X4</accession>
<organism evidence="4 5">
    <name type="scientific">Steinernema hermaphroditum</name>
    <dbReference type="NCBI Taxonomy" id="289476"/>
    <lineage>
        <taxon>Eukaryota</taxon>
        <taxon>Metazoa</taxon>
        <taxon>Ecdysozoa</taxon>
        <taxon>Nematoda</taxon>
        <taxon>Chromadorea</taxon>
        <taxon>Rhabditida</taxon>
        <taxon>Tylenchina</taxon>
        <taxon>Panagrolaimomorpha</taxon>
        <taxon>Strongyloidoidea</taxon>
        <taxon>Steinernematidae</taxon>
        <taxon>Steinernema</taxon>
    </lineage>
</organism>
<evidence type="ECO:0000259" key="3">
    <source>
        <dbReference type="Pfam" id="PF16493"/>
    </source>
</evidence>
<reference evidence="4" key="1">
    <citation type="submission" date="2023-06" db="EMBL/GenBank/DDBJ databases">
        <title>Genomic analysis of the entomopathogenic nematode Steinernema hermaphroditum.</title>
        <authorList>
            <person name="Schwarz E.M."/>
            <person name="Heppert J.K."/>
            <person name="Baniya A."/>
            <person name="Schwartz H.T."/>
            <person name="Tan C.-H."/>
            <person name="Antoshechkin I."/>
            <person name="Sternberg P.W."/>
            <person name="Goodrich-Blair H."/>
            <person name="Dillman A.R."/>
        </authorList>
    </citation>
    <scope>NUCLEOTIDE SEQUENCE</scope>
    <source>
        <strain evidence="4">PS9179</strain>
        <tissue evidence="4">Whole animal</tissue>
    </source>
</reference>
<keyword evidence="5" id="KW-1185">Reference proteome</keyword>
<dbReference type="InterPro" id="IPR032453">
    <property type="entry name" value="PKNOX/Meis_N"/>
</dbReference>
<name>A0AA39H0X4_9BILA</name>
<evidence type="ECO:0000313" key="5">
    <source>
        <dbReference type="Proteomes" id="UP001175271"/>
    </source>
</evidence>
<dbReference type="AlphaFoldDB" id="A0AA39H0X4"/>
<evidence type="ECO:0000256" key="2">
    <source>
        <dbReference type="SAM" id="MobiDB-lite"/>
    </source>
</evidence>
<feature type="region of interest" description="Disordered" evidence="2">
    <location>
        <begin position="1"/>
        <end position="26"/>
    </location>
</feature>
<gene>
    <name evidence="4" type="ORF">QR680_002025</name>
</gene>
<dbReference type="Pfam" id="PF16493">
    <property type="entry name" value="Meis_PKNOX_N"/>
    <property type="match status" value="1"/>
</dbReference>
<dbReference type="EMBL" id="JAUCMV010000005">
    <property type="protein sequence ID" value="KAK0397192.1"/>
    <property type="molecule type" value="Genomic_DNA"/>
</dbReference>